<evidence type="ECO:0000313" key="2">
    <source>
        <dbReference type="EMBL" id="CAI8039519.1"/>
    </source>
</evidence>
<dbReference type="Proteomes" id="UP001174909">
    <property type="component" value="Unassembled WGS sequence"/>
</dbReference>
<dbReference type="EMBL" id="CASHTH010003044">
    <property type="protein sequence ID" value="CAI8039519.1"/>
    <property type="molecule type" value="Genomic_DNA"/>
</dbReference>
<keyword evidence="3" id="KW-1185">Reference proteome</keyword>
<keyword evidence="1" id="KW-0732">Signal</keyword>
<protein>
    <submittedName>
        <fullName evidence="2">Uncharacterized protein</fullName>
    </submittedName>
</protein>
<gene>
    <name evidence="2" type="ORF">GBAR_LOCUS21983</name>
</gene>
<name>A0AA35X0D5_GEOBA</name>
<organism evidence="2 3">
    <name type="scientific">Geodia barretti</name>
    <name type="common">Barrett's horny sponge</name>
    <dbReference type="NCBI Taxonomy" id="519541"/>
    <lineage>
        <taxon>Eukaryota</taxon>
        <taxon>Metazoa</taxon>
        <taxon>Porifera</taxon>
        <taxon>Demospongiae</taxon>
        <taxon>Heteroscleromorpha</taxon>
        <taxon>Tetractinellida</taxon>
        <taxon>Astrophorina</taxon>
        <taxon>Geodiidae</taxon>
        <taxon>Geodia</taxon>
    </lineage>
</organism>
<proteinExistence type="predicted"/>
<evidence type="ECO:0000313" key="3">
    <source>
        <dbReference type="Proteomes" id="UP001174909"/>
    </source>
</evidence>
<evidence type="ECO:0000256" key="1">
    <source>
        <dbReference type="SAM" id="SignalP"/>
    </source>
</evidence>
<accession>A0AA35X0D5</accession>
<feature type="chain" id="PRO_5041457091" evidence="1">
    <location>
        <begin position="22"/>
        <end position="195"/>
    </location>
</feature>
<reference evidence="2" key="1">
    <citation type="submission" date="2023-03" db="EMBL/GenBank/DDBJ databases">
        <authorList>
            <person name="Steffen K."/>
            <person name="Cardenas P."/>
        </authorList>
    </citation>
    <scope>NUCLEOTIDE SEQUENCE</scope>
</reference>
<comment type="caution">
    <text evidence="2">The sequence shown here is derived from an EMBL/GenBank/DDBJ whole genome shotgun (WGS) entry which is preliminary data.</text>
</comment>
<dbReference type="AlphaFoldDB" id="A0AA35X0D5"/>
<feature type="signal peptide" evidence="1">
    <location>
        <begin position="1"/>
        <end position="21"/>
    </location>
</feature>
<sequence>MKLVYVCIAALCIAVALTAFADQVEVTEIKDNKNGIYQAVELEEGGKFFHDRAYTITNIPKEFRGLTQVSTSADCPGGQDYRLTFEIDRSAYVYQAWDSRHTAPEDRGQDPKGWFTTGYTDTEETLMLDAPHAPTEYFIYKSNEPYPKGTVELLGIDEVIGDPVIMWTIFVEEGVLPVDPTGNLTTTWGEIKSDQ</sequence>